<dbReference type="HOGENOM" id="CLU_009834_22_0_1"/>
<dbReference type="InParanoid" id="J4I953"/>
<dbReference type="STRING" id="599839.J4I953"/>
<evidence type="ECO:0000256" key="3">
    <source>
        <dbReference type="ARBA" id="ARBA00022801"/>
    </source>
</evidence>
<keyword evidence="6" id="KW-1185">Reference proteome</keyword>
<dbReference type="PANTHER" id="PTHR43176:SF3">
    <property type="entry name" value="3-HYDROXYISOBUTYRYL-COA HYDROLASE, MITOCHONDRIAL"/>
    <property type="match status" value="1"/>
</dbReference>
<organism evidence="5 6">
    <name type="scientific">Fibroporia radiculosa</name>
    <dbReference type="NCBI Taxonomy" id="599839"/>
    <lineage>
        <taxon>Eukaryota</taxon>
        <taxon>Fungi</taxon>
        <taxon>Dikarya</taxon>
        <taxon>Basidiomycota</taxon>
        <taxon>Agaricomycotina</taxon>
        <taxon>Agaricomycetes</taxon>
        <taxon>Polyporales</taxon>
        <taxon>Fibroporiaceae</taxon>
        <taxon>Fibroporia</taxon>
    </lineage>
</organism>
<dbReference type="RefSeq" id="XP_012179844.1">
    <property type="nucleotide sequence ID" value="XM_012324454.1"/>
</dbReference>
<dbReference type="PANTHER" id="PTHR43176">
    <property type="entry name" value="3-HYDROXYISOBUTYRYL-COA HYDROLASE-RELATED"/>
    <property type="match status" value="1"/>
</dbReference>
<dbReference type="EMBL" id="HE796989">
    <property type="protein sequence ID" value="CCM00561.1"/>
    <property type="molecule type" value="Genomic_DNA"/>
</dbReference>
<evidence type="ECO:0000256" key="1">
    <source>
        <dbReference type="ARBA" id="ARBA00001709"/>
    </source>
</evidence>
<dbReference type="GeneID" id="24095472"/>
<feature type="domain" description="Enoyl-CoA hydratase/isomerase" evidence="4">
    <location>
        <begin position="26"/>
        <end position="366"/>
    </location>
</feature>
<dbReference type="GO" id="GO:0005739">
    <property type="term" value="C:mitochondrion"/>
    <property type="evidence" value="ECO:0007669"/>
    <property type="project" value="TreeGrafter"/>
</dbReference>
<keyword evidence="3" id="KW-0378">Hydrolase</keyword>
<dbReference type="EC" id="3.1.2.4" evidence="2"/>
<accession>J4I953</accession>
<sequence length="468" mass="51250">MSERCPRVDLYPKTVPVLFKSDRNLRYFILNRPDKLNSLNDEVLDLLRGQLEEWIQADTQSILVGTGVGRAFCSGGDVESVRAYAYRRETLPMAINFFRKQFEIDYILATIPMAYIAVMDGITMGGGAGLSASAPFRIATENTVFATPETRIGYCTDAGMNFFLSRIDGELGTYLALTSQSLQGRAVFEHGFATHFVPSHDLPALLERLAALERPSHAQINALIEAYHPASGATPGSPLAGAVRVALDAAFRHDTVEAIVAELDALATGGVDGAVRKWAARTRDTLMVRSPTGLKVTLAALRRARALSFADALQTDLNLATAFSLGASPDFTTGVDTIIVRKEKATPAWSPRTLGDVSDAWVARTFFAEYAPERGTVPRLAVPPYARRMLDPMTHTLPAESEIRAVVEGRHEHSVRRTVGLEELVELCAEMKGGKMGVREKVVEVVQRKCEVRKDAGSGREWLVWKGE</sequence>
<evidence type="ECO:0000313" key="5">
    <source>
        <dbReference type="EMBL" id="CCM00561.1"/>
    </source>
</evidence>
<comment type="catalytic activity">
    <reaction evidence="1">
        <text>3-hydroxy-2-methylpropanoyl-CoA + H2O = 3-hydroxy-2-methylpropanoate + CoA + H(+)</text>
        <dbReference type="Rhea" id="RHEA:20888"/>
        <dbReference type="ChEBI" id="CHEBI:11805"/>
        <dbReference type="ChEBI" id="CHEBI:15377"/>
        <dbReference type="ChEBI" id="CHEBI:15378"/>
        <dbReference type="ChEBI" id="CHEBI:57287"/>
        <dbReference type="ChEBI" id="CHEBI:57340"/>
        <dbReference type="EC" id="3.1.2.4"/>
    </reaction>
</comment>
<dbReference type="InterPro" id="IPR032259">
    <property type="entry name" value="HIBYL-CoA-H"/>
</dbReference>
<dbReference type="Gene3D" id="3.90.226.10">
    <property type="entry name" value="2-enoyl-CoA Hydratase, Chain A, domain 1"/>
    <property type="match status" value="1"/>
</dbReference>
<protein>
    <recommendedName>
        <fullName evidence="2">3-hydroxyisobutyryl-CoA hydrolase</fullName>
        <ecNumber evidence="2">3.1.2.4</ecNumber>
    </recommendedName>
</protein>
<evidence type="ECO:0000256" key="2">
    <source>
        <dbReference type="ARBA" id="ARBA00011915"/>
    </source>
</evidence>
<dbReference type="OrthoDB" id="1737613at2759"/>
<gene>
    <name evidence="5" type="ORF">FIBRA_02595</name>
</gene>
<dbReference type="CDD" id="cd06558">
    <property type="entry name" value="crotonase-like"/>
    <property type="match status" value="1"/>
</dbReference>
<dbReference type="Pfam" id="PF16113">
    <property type="entry name" value="ECH_2"/>
    <property type="match status" value="1"/>
</dbReference>
<dbReference type="GO" id="GO:0003860">
    <property type="term" value="F:3-hydroxyisobutyryl-CoA hydrolase activity"/>
    <property type="evidence" value="ECO:0007669"/>
    <property type="project" value="UniProtKB-EC"/>
</dbReference>
<dbReference type="Proteomes" id="UP000006352">
    <property type="component" value="Unassembled WGS sequence"/>
</dbReference>
<dbReference type="GO" id="GO:0006574">
    <property type="term" value="P:L-valine catabolic process"/>
    <property type="evidence" value="ECO:0007669"/>
    <property type="project" value="TreeGrafter"/>
</dbReference>
<dbReference type="InterPro" id="IPR029045">
    <property type="entry name" value="ClpP/crotonase-like_dom_sf"/>
</dbReference>
<dbReference type="AlphaFoldDB" id="J4I953"/>
<dbReference type="FunCoup" id="J4I953">
    <property type="interactions" value="320"/>
</dbReference>
<dbReference type="SUPFAM" id="SSF52096">
    <property type="entry name" value="ClpP/crotonase"/>
    <property type="match status" value="1"/>
</dbReference>
<reference evidence="5 6" key="1">
    <citation type="journal article" date="2012" name="Appl. Environ. Microbiol.">
        <title>Short-read sequencing for genomic analysis of the brown rot fungus Fibroporia radiculosa.</title>
        <authorList>
            <person name="Tang J.D."/>
            <person name="Perkins A.D."/>
            <person name="Sonstegard T.S."/>
            <person name="Schroeder S.G."/>
            <person name="Burgess S.C."/>
            <person name="Diehl S.V."/>
        </authorList>
    </citation>
    <scope>NUCLEOTIDE SEQUENCE [LARGE SCALE GENOMIC DNA]</scope>
    <source>
        <strain evidence="5 6">TFFH 294</strain>
    </source>
</reference>
<evidence type="ECO:0000313" key="6">
    <source>
        <dbReference type="Proteomes" id="UP000006352"/>
    </source>
</evidence>
<name>J4I953_9APHY</name>
<proteinExistence type="predicted"/>
<dbReference type="InterPro" id="IPR045004">
    <property type="entry name" value="ECH_dom"/>
</dbReference>
<evidence type="ECO:0000259" key="4">
    <source>
        <dbReference type="Pfam" id="PF16113"/>
    </source>
</evidence>